<dbReference type="RefSeq" id="WP_014802780.1">
    <property type="nucleotide sequence ID" value="NC_018020.1"/>
</dbReference>
<dbReference type="SUPFAM" id="SSF55729">
    <property type="entry name" value="Acyl-CoA N-acyltransferases (Nat)"/>
    <property type="match status" value="1"/>
</dbReference>
<feature type="domain" description="N-acetyltransferase" evidence="1">
    <location>
        <begin position="20"/>
        <end position="152"/>
    </location>
</feature>
<evidence type="ECO:0000259" key="1">
    <source>
        <dbReference type="Pfam" id="PF13302"/>
    </source>
</evidence>
<dbReference type="GO" id="GO:0016747">
    <property type="term" value="F:acyltransferase activity, transferring groups other than amino-acyl groups"/>
    <property type="evidence" value="ECO:0007669"/>
    <property type="project" value="InterPro"/>
</dbReference>
<dbReference type="InterPro" id="IPR000182">
    <property type="entry name" value="GNAT_dom"/>
</dbReference>
<dbReference type="HOGENOM" id="CLU_1244903_0_0_12"/>
<keyword evidence="3" id="KW-1185">Reference proteome</keyword>
<name>I4B4R2_TURPD</name>
<organism evidence="2 3">
    <name type="scientific">Turneriella parva (strain ATCC BAA-1111 / DSM 21527 / NCTC 11395 / H)</name>
    <name type="common">Leptospira parva</name>
    <dbReference type="NCBI Taxonomy" id="869212"/>
    <lineage>
        <taxon>Bacteria</taxon>
        <taxon>Pseudomonadati</taxon>
        <taxon>Spirochaetota</taxon>
        <taxon>Spirochaetia</taxon>
        <taxon>Leptospirales</taxon>
        <taxon>Leptospiraceae</taxon>
        <taxon>Turneriella</taxon>
    </lineage>
</organism>
<accession>I4B4R2</accession>
<dbReference type="EMBL" id="CP002959">
    <property type="protein sequence ID" value="AFM12269.1"/>
    <property type="molecule type" value="Genomic_DNA"/>
</dbReference>
<dbReference type="OrthoDB" id="9799096at2"/>
<protein>
    <recommendedName>
        <fullName evidence="1">N-acetyltransferase domain-containing protein</fullName>
    </recommendedName>
</protein>
<reference evidence="2 3" key="1">
    <citation type="submission" date="2012-06" db="EMBL/GenBank/DDBJ databases">
        <title>The complete chromosome of genome of Turneriella parva DSM 21527.</title>
        <authorList>
            <consortium name="US DOE Joint Genome Institute (JGI-PGF)"/>
            <person name="Lucas S."/>
            <person name="Han J."/>
            <person name="Lapidus A."/>
            <person name="Bruce D."/>
            <person name="Goodwin L."/>
            <person name="Pitluck S."/>
            <person name="Peters L."/>
            <person name="Kyrpides N."/>
            <person name="Mavromatis K."/>
            <person name="Ivanova N."/>
            <person name="Mikhailova N."/>
            <person name="Chertkov O."/>
            <person name="Detter J.C."/>
            <person name="Tapia R."/>
            <person name="Han C."/>
            <person name="Land M."/>
            <person name="Hauser L."/>
            <person name="Markowitz V."/>
            <person name="Cheng J.-F."/>
            <person name="Hugenholtz P."/>
            <person name="Woyke T."/>
            <person name="Wu D."/>
            <person name="Gronow S."/>
            <person name="Wellnitz S."/>
            <person name="Brambilla E."/>
            <person name="Klenk H.-P."/>
            <person name="Eisen J.A."/>
        </authorList>
    </citation>
    <scope>NUCLEOTIDE SEQUENCE [LARGE SCALE GENOMIC DNA]</scope>
    <source>
        <strain evidence="3">ATCC BAA-1111 / DSM 21527 / NCTC 11395 / H</strain>
    </source>
</reference>
<dbReference type="InterPro" id="IPR016181">
    <property type="entry name" value="Acyl_CoA_acyltransferase"/>
</dbReference>
<dbReference type="AlphaFoldDB" id="I4B4R2"/>
<dbReference type="Gene3D" id="3.40.630.30">
    <property type="match status" value="1"/>
</dbReference>
<gene>
    <name evidence="2" type="ordered locus">Turpa_1621</name>
</gene>
<sequence>MQMDETSEYEPLTLTQYGIQLRRMTEADKEMVRVGRNKEFVRNNHVYREIISIEQHETWFREVSSPLHYILIIHYHDRDVGIVIVKDFLPDRMVPRCGAFIWDEDYIGTKVPILSILIALDFFFYNVGISGTESVVLKSNSAAIKMNQFFGFEFTERDSESYNITMDKKTYMANRDRLRAFACRAAKKREEQELKIGGTKSALNLPVINSLLPG</sequence>
<dbReference type="Proteomes" id="UP000006048">
    <property type="component" value="Chromosome"/>
</dbReference>
<dbReference type="STRING" id="869212.Turpa_1621"/>
<dbReference type="KEGG" id="tpx:Turpa_1621"/>
<proteinExistence type="predicted"/>
<dbReference type="Pfam" id="PF13302">
    <property type="entry name" value="Acetyltransf_3"/>
    <property type="match status" value="1"/>
</dbReference>
<evidence type="ECO:0000313" key="3">
    <source>
        <dbReference type="Proteomes" id="UP000006048"/>
    </source>
</evidence>
<evidence type="ECO:0000313" key="2">
    <source>
        <dbReference type="EMBL" id="AFM12269.1"/>
    </source>
</evidence>